<protein>
    <submittedName>
        <fullName evidence="1">Uncharacterized protein</fullName>
    </submittedName>
</protein>
<organism evidence="1 2">
    <name type="scientific">Pistacia integerrima</name>
    <dbReference type="NCBI Taxonomy" id="434235"/>
    <lineage>
        <taxon>Eukaryota</taxon>
        <taxon>Viridiplantae</taxon>
        <taxon>Streptophyta</taxon>
        <taxon>Embryophyta</taxon>
        <taxon>Tracheophyta</taxon>
        <taxon>Spermatophyta</taxon>
        <taxon>Magnoliopsida</taxon>
        <taxon>eudicotyledons</taxon>
        <taxon>Gunneridae</taxon>
        <taxon>Pentapetalae</taxon>
        <taxon>rosids</taxon>
        <taxon>malvids</taxon>
        <taxon>Sapindales</taxon>
        <taxon>Anacardiaceae</taxon>
        <taxon>Pistacia</taxon>
    </lineage>
</organism>
<dbReference type="Proteomes" id="UP001163603">
    <property type="component" value="Chromosome 12"/>
</dbReference>
<gene>
    <name evidence="1" type="ORF">Pint_10390</name>
</gene>
<name>A0ACC0XMD6_9ROSI</name>
<comment type="caution">
    <text evidence="1">The sequence shown here is derived from an EMBL/GenBank/DDBJ whole genome shotgun (WGS) entry which is preliminary data.</text>
</comment>
<evidence type="ECO:0000313" key="1">
    <source>
        <dbReference type="EMBL" id="KAJ0018316.1"/>
    </source>
</evidence>
<keyword evidence="2" id="KW-1185">Reference proteome</keyword>
<reference evidence="2" key="1">
    <citation type="journal article" date="2023" name="G3 (Bethesda)">
        <title>Genome assembly and association tests identify interacting loci associated with vigor, precocity, and sex in interspecific pistachio rootstocks.</title>
        <authorList>
            <person name="Palmer W."/>
            <person name="Jacygrad E."/>
            <person name="Sagayaradj S."/>
            <person name="Cavanaugh K."/>
            <person name="Han R."/>
            <person name="Bertier L."/>
            <person name="Beede B."/>
            <person name="Kafkas S."/>
            <person name="Golino D."/>
            <person name="Preece J."/>
            <person name="Michelmore R."/>
        </authorList>
    </citation>
    <scope>NUCLEOTIDE SEQUENCE [LARGE SCALE GENOMIC DNA]</scope>
</reference>
<sequence length="58" mass="6944">MAAGKLLRGYLMPFVEKECYQISTLCRFDPDKDLFRDQEQHKFHVDINELLLELLSWV</sequence>
<accession>A0ACC0XMD6</accession>
<evidence type="ECO:0000313" key="2">
    <source>
        <dbReference type="Proteomes" id="UP001163603"/>
    </source>
</evidence>
<proteinExistence type="predicted"/>
<dbReference type="EMBL" id="CM047747">
    <property type="protein sequence ID" value="KAJ0018316.1"/>
    <property type="molecule type" value="Genomic_DNA"/>
</dbReference>